<gene>
    <name evidence="3" type="primary">grpE</name>
    <name evidence="6" type="ORF">UU50_C0011G0033</name>
</gene>
<dbReference type="InterPro" id="IPR000740">
    <property type="entry name" value="GrpE"/>
</dbReference>
<keyword evidence="3" id="KW-0346">Stress response</keyword>
<dbReference type="GO" id="GO:0006457">
    <property type="term" value="P:protein folding"/>
    <property type="evidence" value="ECO:0007669"/>
    <property type="project" value="InterPro"/>
</dbReference>
<dbReference type="Gene3D" id="2.30.22.10">
    <property type="entry name" value="Head domain of nucleotide exchange factor GrpE"/>
    <property type="match status" value="1"/>
</dbReference>
<comment type="subcellular location">
    <subcellularLocation>
        <location evidence="3">Cytoplasm</location>
    </subcellularLocation>
</comment>
<dbReference type="HAMAP" id="MF_01151">
    <property type="entry name" value="GrpE"/>
    <property type="match status" value="1"/>
</dbReference>
<dbReference type="Pfam" id="PF01025">
    <property type="entry name" value="GrpE"/>
    <property type="match status" value="1"/>
</dbReference>
<comment type="function">
    <text evidence="3">Participates actively in the response to hyperosmotic and heat shock by preventing the aggregation of stress-denatured proteins, in association with DnaK and GrpE. It is the nucleotide exchange factor for DnaK and may function as a thermosensor. Unfolded proteins bind initially to DnaJ; upon interaction with the DnaJ-bound protein, DnaK hydrolyzes its bound ATP, resulting in the formation of a stable complex. GrpE releases ADP from DnaK; ATP binding to DnaK triggers the release of the substrate protein, thus completing the reaction cycle. Several rounds of ATP-dependent interactions between DnaJ, DnaK and GrpE are required for fully efficient folding.</text>
</comment>
<sequence>MKRKKTVHSAQCAVHSKQKPCEECVDPGKKESCEKCEEYLQGWKRALADYENLKRDLDRVRSENRERIKTDLAFSLLPVVDNFEVAVGHVPDLSGCDEATQKPIQVWLQGVTFIKKQFEDVFAQLGIEAIDASGQLDLNLHEVVEEHEDKGRKDDEIIEVRSNGWKMGDRVLRPAKVIINKLNI</sequence>
<dbReference type="Proteomes" id="UP000033930">
    <property type="component" value="Unassembled WGS sequence"/>
</dbReference>
<keyword evidence="3" id="KW-0963">Cytoplasm</keyword>
<comment type="subunit">
    <text evidence="3">Homodimer.</text>
</comment>
<keyword evidence="2 3" id="KW-0143">Chaperone</keyword>
<dbReference type="GO" id="GO:0042803">
    <property type="term" value="F:protein homodimerization activity"/>
    <property type="evidence" value="ECO:0007669"/>
    <property type="project" value="InterPro"/>
</dbReference>
<evidence type="ECO:0000256" key="2">
    <source>
        <dbReference type="ARBA" id="ARBA00023186"/>
    </source>
</evidence>
<evidence type="ECO:0000256" key="3">
    <source>
        <dbReference type="HAMAP-Rule" id="MF_01151"/>
    </source>
</evidence>
<evidence type="ECO:0000256" key="5">
    <source>
        <dbReference type="SAM" id="Coils"/>
    </source>
</evidence>
<dbReference type="GO" id="GO:0051082">
    <property type="term" value="F:unfolded protein binding"/>
    <property type="evidence" value="ECO:0007669"/>
    <property type="project" value="TreeGrafter"/>
</dbReference>
<dbReference type="InterPro" id="IPR009012">
    <property type="entry name" value="GrpE_head"/>
</dbReference>
<dbReference type="AlphaFoldDB" id="A0A0G0VDU0"/>
<comment type="similarity">
    <text evidence="1 3 4">Belongs to the GrpE family.</text>
</comment>
<accession>A0A0G0VDU0</accession>
<comment type="caution">
    <text evidence="6">The sequence shown here is derived from an EMBL/GenBank/DDBJ whole genome shotgun (WGS) entry which is preliminary data.</text>
</comment>
<evidence type="ECO:0000256" key="4">
    <source>
        <dbReference type="RuleBase" id="RU004478"/>
    </source>
</evidence>
<dbReference type="EMBL" id="LCAW01000011">
    <property type="protein sequence ID" value="KKR99054.1"/>
    <property type="molecule type" value="Genomic_DNA"/>
</dbReference>
<keyword evidence="5" id="KW-0175">Coiled coil</keyword>
<proteinExistence type="inferred from homology"/>
<evidence type="ECO:0000313" key="6">
    <source>
        <dbReference type="EMBL" id="KKR99054.1"/>
    </source>
</evidence>
<protein>
    <recommendedName>
        <fullName evidence="3">Protein GrpE</fullName>
    </recommendedName>
    <alternativeName>
        <fullName evidence="3">HSP-70 cofactor</fullName>
    </alternativeName>
</protein>
<feature type="coiled-coil region" evidence="5">
    <location>
        <begin position="40"/>
        <end position="70"/>
    </location>
</feature>
<dbReference type="CDD" id="cd00446">
    <property type="entry name" value="GrpE"/>
    <property type="match status" value="1"/>
</dbReference>
<dbReference type="PANTHER" id="PTHR21237:SF23">
    <property type="entry name" value="GRPE PROTEIN HOMOLOG, MITOCHONDRIAL"/>
    <property type="match status" value="1"/>
</dbReference>
<name>A0A0G0VDU0_9BACT</name>
<dbReference type="GO" id="GO:0051087">
    <property type="term" value="F:protein-folding chaperone binding"/>
    <property type="evidence" value="ECO:0007669"/>
    <property type="project" value="InterPro"/>
</dbReference>
<organism evidence="6 7">
    <name type="scientific">Candidatus Uhrbacteria bacterium GW2011_GWC1_41_20</name>
    <dbReference type="NCBI Taxonomy" id="1618983"/>
    <lineage>
        <taxon>Bacteria</taxon>
        <taxon>Candidatus Uhriibacteriota</taxon>
    </lineage>
</organism>
<dbReference type="Gene3D" id="3.90.20.20">
    <property type="match status" value="1"/>
</dbReference>
<evidence type="ECO:0000256" key="1">
    <source>
        <dbReference type="ARBA" id="ARBA00009054"/>
    </source>
</evidence>
<dbReference type="InterPro" id="IPR013805">
    <property type="entry name" value="GrpE_CC"/>
</dbReference>
<reference evidence="6 7" key="1">
    <citation type="journal article" date="2015" name="Nature">
        <title>rRNA introns, odd ribosomes, and small enigmatic genomes across a large radiation of phyla.</title>
        <authorList>
            <person name="Brown C.T."/>
            <person name="Hug L.A."/>
            <person name="Thomas B.C."/>
            <person name="Sharon I."/>
            <person name="Castelle C.J."/>
            <person name="Singh A."/>
            <person name="Wilkins M.J."/>
            <person name="Williams K.H."/>
            <person name="Banfield J.F."/>
        </authorList>
    </citation>
    <scope>NUCLEOTIDE SEQUENCE [LARGE SCALE GENOMIC DNA]</scope>
</reference>
<dbReference type="GO" id="GO:0005737">
    <property type="term" value="C:cytoplasm"/>
    <property type="evidence" value="ECO:0007669"/>
    <property type="project" value="UniProtKB-SubCell"/>
</dbReference>
<dbReference type="PANTHER" id="PTHR21237">
    <property type="entry name" value="GRPE PROTEIN"/>
    <property type="match status" value="1"/>
</dbReference>
<dbReference type="PRINTS" id="PR00773">
    <property type="entry name" value="GRPEPROTEIN"/>
</dbReference>
<dbReference type="SUPFAM" id="SSF51064">
    <property type="entry name" value="Head domain of nucleotide exchange factor GrpE"/>
    <property type="match status" value="1"/>
</dbReference>
<dbReference type="GO" id="GO:0000774">
    <property type="term" value="F:adenyl-nucleotide exchange factor activity"/>
    <property type="evidence" value="ECO:0007669"/>
    <property type="project" value="InterPro"/>
</dbReference>
<evidence type="ECO:0000313" key="7">
    <source>
        <dbReference type="Proteomes" id="UP000033930"/>
    </source>
</evidence>
<dbReference type="SUPFAM" id="SSF58014">
    <property type="entry name" value="Coiled-coil domain of nucleotide exchange factor GrpE"/>
    <property type="match status" value="1"/>
</dbReference>